<feature type="transmembrane region" description="Helical" evidence="8">
    <location>
        <begin position="335"/>
        <end position="358"/>
    </location>
</feature>
<dbReference type="Gene3D" id="1.10.287.70">
    <property type="match status" value="1"/>
</dbReference>
<comment type="caution">
    <text evidence="10">The sequence shown here is derived from an EMBL/GenBank/DDBJ whole genome shotgun (WGS) entry which is preliminary data.</text>
</comment>
<dbReference type="PANTHER" id="PTHR47823:SF11">
    <property type="entry name" value="K+-CHANNEL ERG AND RELATED PROTEINS"/>
    <property type="match status" value="1"/>
</dbReference>
<evidence type="ECO:0000259" key="9">
    <source>
        <dbReference type="PROSITE" id="PS50042"/>
    </source>
</evidence>
<name>A0AAE0F085_9CHLO</name>
<dbReference type="EMBL" id="LGRX02029312">
    <property type="protein sequence ID" value="KAK3246998.1"/>
    <property type="molecule type" value="Genomic_DNA"/>
</dbReference>
<keyword evidence="11" id="KW-1185">Reference proteome</keyword>
<dbReference type="InterPro" id="IPR003938">
    <property type="entry name" value="K_chnl_volt-dep_EAG/ELK/ERG"/>
</dbReference>
<evidence type="ECO:0000256" key="2">
    <source>
        <dbReference type="ARBA" id="ARBA00022448"/>
    </source>
</evidence>
<dbReference type="InterPro" id="IPR014710">
    <property type="entry name" value="RmlC-like_jellyroll"/>
</dbReference>
<organism evidence="10 11">
    <name type="scientific">Cymbomonas tetramitiformis</name>
    <dbReference type="NCBI Taxonomy" id="36881"/>
    <lineage>
        <taxon>Eukaryota</taxon>
        <taxon>Viridiplantae</taxon>
        <taxon>Chlorophyta</taxon>
        <taxon>Pyramimonadophyceae</taxon>
        <taxon>Pyramimonadales</taxon>
        <taxon>Pyramimonadaceae</taxon>
        <taxon>Cymbomonas</taxon>
    </lineage>
</organism>
<feature type="transmembrane region" description="Helical" evidence="8">
    <location>
        <begin position="89"/>
        <end position="116"/>
    </location>
</feature>
<dbReference type="SUPFAM" id="SSF51206">
    <property type="entry name" value="cAMP-binding domain-like"/>
    <property type="match status" value="1"/>
</dbReference>
<evidence type="ECO:0000256" key="7">
    <source>
        <dbReference type="ARBA" id="ARBA00023303"/>
    </source>
</evidence>
<feature type="transmembrane region" description="Helical" evidence="8">
    <location>
        <begin position="243"/>
        <end position="264"/>
    </location>
</feature>
<dbReference type="SUPFAM" id="SSF81324">
    <property type="entry name" value="Voltage-gated potassium channels"/>
    <property type="match status" value="1"/>
</dbReference>
<comment type="subcellular location">
    <subcellularLocation>
        <location evidence="1">Membrane</location>
        <topology evidence="1">Multi-pass membrane protein</topology>
    </subcellularLocation>
</comment>
<dbReference type="Gene3D" id="1.10.287.630">
    <property type="entry name" value="Helix hairpin bin"/>
    <property type="match status" value="1"/>
</dbReference>
<evidence type="ECO:0000256" key="8">
    <source>
        <dbReference type="SAM" id="Phobius"/>
    </source>
</evidence>
<keyword evidence="7" id="KW-0407">Ion channel</keyword>
<dbReference type="CDD" id="cd00038">
    <property type="entry name" value="CAP_ED"/>
    <property type="match status" value="1"/>
</dbReference>
<dbReference type="PRINTS" id="PR01463">
    <property type="entry name" value="EAGCHANLFMLY"/>
</dbReference>
<keyword evidence="3 8" id="KW-0812">Transmembrane</keyword>
<evidence type="ECO:0000313" key="10">
    <source>
        <dbReference type="EMBL" id="KAK3246998.1"/>
    </source>
</evidence>
<dbReference type="AlphaFoldDB" id="A0AAE0F085"/>
<dbReference type="FunFam" id="1.10.287.70:FF:000123">
    <property type="entry name" value="Potassium channel KAT3"/>
    <property type="match status" value="1"/>
</dbReference>
<accession>A0AAE0F085</accession>
<evidence type="ECO:0000313" key="11">
    <source>
        <dbReference type="Proteomes" id="UP001190700"/>
    </source>
</evidence>
<evidence type="ECO:0000256" key="3">
    <source>
        <dbReference type="ARBA" id="ARBA00022692"/>
    </source>
</evidence>
<sequence>MSARPAETKLERHSLDIGLITTNNFVNETAMAETQALENGSKVSKFRDSLNSELSPAESIVNREEDVATPSWIILPNCGFRKVWDCIQAFILIITAIIVPYRVGFAVTSYGVYYIIESLMDVYFWCDMVLNFVTAFEDPENQNKLVTDHKAIARHYLAGWLIPDALGCLPMDLVLRLQNGQFVCSFNIEGCTGSSSSTSGQLFKLFKLLRLFRLMKLLRLIRIKRLLERYQDDLFEIVPIIDLLKLISVLFFLGHFFGCFFYFFSTDEWRTASEREQVAEGILTPWLLSYELHPIEDGETDLLTRYIACMYWAFTTMTTVGYGDISAATLAERSFAILSMIAGGFVFSGIIGSMTSVLNSFSFAQNAYKQKMDEVGAFVKQNMLPKKLRVQILSFYRQQEVPVYNTKELLGSLPINLRQQAADIIVGPTVLKSSFFADIHEVFLLSFISRGVLSTYGINTVLFEMGSPSTGLHLIQKGTAILLDNDSCVLKTFEDGQYFGEGCFFGELLRPYSIYSTSIITSWYVEKGAVVDLFEAYPEQKAMLQDRYVARWEKLKQTPEENKVSVATYLESRGQDSDDKSVVPEIPALSPKLLEMVTCGVKSQATTMSYTGIYDRVSTLEKSLEHTQRSLEEMSRNQQDQHCEMMTMLKSLKH</sequence>
<dbReference type="InterPro" id="IPR000595">
    <property type="entry name" value="cNMP-bd_dom"/>
</dbReference>
<dbReference type="InterPro" id="IPR005821">
    <property type="entry name" value="Ion_trans_dom"/>
</dbReference>
<dbReference type="Pfam" id="PF00520">
    <property type="entry name" value="Ion_trans"/>
    <property type="match status" value="1"/>
</dbReference>
<keyword evidence="6 8" id="KW-0472">Membrane</keyword>
<evidence type="ECO:0000256" key="6">
    <source>
        <dbReference type="ARBA" id="ARBA00023136"/>
    </source>
</evidence>
<keyword evidence="5" id="KW-0406">Ion transport</keyword>
<keyword evidence="2" id="KW-0813">Transport</keyword>
<dbReference type="GO" id="GO:0016020">
    <property type="term" value="C:membrane"/>
    <property type="evidence" value="ECO:0007669"/>
    <property type="project" value="UniProtKB-SubCell"/>
</dbReference>
<dbReference type="Proteomes" id="UP001190700">
    <property type="component" value="Unassembled WGS sequence"/>
</dbReference>
<feature type="domain" description="Cyclic nucleotide-binding" evidence="9">
    <location>
        <begin position="435"/>
        <end position="551"/>
    </location>
</feature>
<gene>
    <name evidence="10" type="ORF">CYMTET_43493</name>
</gene>
<dbReference type="GO" id="GO:0005249">
    <property type="term" value="F:voltage-gated potassium channel activity"/>
    <property type="evidence" value="ECO:0007669"/>
    <property type="project" value="InterPro"/>
</dbReference>
<protein>
    <recommendedName>
        <fullName evidence="9">Cyclic nucleotide-binding domain-containing protein</fullName>
    </recommendedName>
</protein>
<dbReference type="PROSITE" id="PS50042">
    <property type="entry name" value="CNMP_BINDING_3"/>
    <property type="match status" value="1"/>
</dbReference>
<evidence type="ECO:0000256" key="1">
    <source>
        <dbReference type="ARBA" id="ARBA00004141"/>
    </source>
</evidence>
<dbReference type="PANTHER" id="PTHR47823">
    <property type="entry name" value="ION_TRANS DOMAIN-CONTAINING PROTEIN"/>
    <property type="match status" value="1"/>
</dbReference>
<evidence type="ECO:0000256" key="5">
    <source>
        <dbReference type="ARBA" id="ARBA00023065"/>
    </source>
</evidence>
<keyword evidence="4 8" id="KW-1133">Transmembrane helix</keyword>
<dbReference type="InterPro" id="IPR018490">
    <property type="entry name" value="cNMP-bd_dom_sf"/>
</dbReference>
<feature type="transmembrane region" description="Helical" evidence="8">
    <location>
        <begin position="303"/>
        <end position="323"/>
    </location>
</feature>
<reference evidence="10 11" key="1">
    <citation type="journal article" date="2015" name="Genome Biol. Evol.">
        <title>Comparative Genomics of a Bacterivorous Green Alga Reveals Evolutionary Causalities and Consequences of Phago-Mixotrophic Mode of Nutrition.</title>
        <authorList>
            <person name="Burns J.A."/>
            <person name="Paasch A."/>
            <person name="Narechania A."/>
            <person name="Kim E."/>
        </authorList>
    </citation>
    <scope>NUCLEOTIDE SEQUENCE [LARGE SCALE GENOMIC DNA]</scope>
    <source>
        <strain evidence="10 11">PLY_AMNH</strain>
    </source>
</reference>
<evidence type="ECO:0000256" key="4">
    <source>
        <dbReference type="ARBA" id="ARBA00022989"/>
    </source>
</evidence>
<dbReference type="Gene3D" id="2.60.120.10">
    <property type="entry name" value="Jelly Rolls"/>
    <property type="match status" value="1"/>
</dbReference>
<proteinExistence type="predicted"/>